<evidence type="ECO:0000313" key="3">
    <source>
        <dbReference type="Proteomes" id="UP000177372"/>
    </source>
</evidence>
<dbReference type="Proteomes" id="UP000177372">
    <property type="component" value="Unassembled WGS sequence"/>
</dbReference>
<dbReference type="STRING" id="1798512.A3A39_04065"/>
<keyword evidence="1" id="KW-1133">Transmembrane helix</keyword>
<keyword evidence="1" id="KW-0472">Membrane</keyword>
<gene>
    <name evidence="2" type="ORF">A3A39_04065</name>
</gene>
<accession>A0A1F6F438</accession>
<dbReference type="EMBL" id="MFLZ01000003">
    <property type="protein sequence ID" value="OGG80637.1"/>
    <property type="molecule type" value="Genomic_DNA"/>
</dbReference>
<organism evidence="2 3">
    <name type="scientific">Candidatus Kaiserbacteria bacterium RIFCSPLOWO2_01_FULL_54_13</name>
    <dbReference type="NCBI Taxonomy" id="1798512"/>
    <lineage>
        <taxon>Bacteria</taxon>
        <taxon>Candidatus Kaiseribacteriota</taxon>
    </lineage>
</organism>
<comment type="caution">
    <text evidence="2">The sequence shown here is derived from an EMBL/GenBank/DDBJ whole genome shotgun (WGS) entry which is preliminary data.</text>
</comment>
<evidence type="ECO:0000313" key="2">
    <source>
        <dbReference type="EMBL" id="OGG80637.1"/>
    </source>
</evidence>
<keyword evidence="1" id="KW-0812">Transmembrane</keyword>
<sequence>MRARIQKISKYAPSIFQGRLNFSSGRRGFTLTLEHPAERITFWLLLGALGVIAALYLYLVGISILNVIARKNALEESVGISSAVSQLERDYFAATQGIGPEDGTRIGLSPVANTVYIHRPGNTAVAPLSRDEI</sequence>
<evidence type="ECO:0000256" key="1">
    <source>
        <dbReference type="SAM" id="Phobius"/>
    </source>
</evidence>
<protein>
    <submittedName>
        <fullName evidence="2">Uncharacterized protein</fullName>
    </submittedName>
</protein>
<reference evidence="2 3" key="1">
    <citation type="journal article" date="2016" name="Nat. Commun.">
        <title>Thousands of microbial genomes shed light on interconnected biogeochemical processes in an aquifer system.</title>
        <authorList>
            <person name="Anantharaman K."/>
            <person name="Brown C.T."/>
            <person name="Hug L.A."/>
            <person name="Sharon I."/>
            <person name="Castelle C.J."/>
            <person name="Probst A.J."/>
            <person name="Thomas B.C."/>
            <person name="Singh A."/>
            <person name="Wilkins M.J."/>
            <person name="Karaoz U."/>
            <person name="Brodie E.L."/>
            <person name="Williams K.H."/>
            <person name="Hubbard S.S."/>
            <person name="Banfield J.F."/>
        </authorList>
    </citation>
    <scope>NUCLEOTIDE SEQUENCE [LARGE SCALE GENOMIC DNA]</scope>
</reference>
<name>A0A1F6F438_9BACT</name>
<dbReference type="AlphaFoldDB" id="A0A1F6F438"/>
<proteinExistence type="predicted"/>
<feature type="transmembrane region" description="Helical" evidence="1">
    <location>
        <begin position="40"/>
        <end position="65"/>
    </location>
</feature>